<feature type="transmembrane region" description="Helical" evidence="6">
    <location>
        <begin position="360"/>
        <end position="381"/>
    </location>
</feature>
<comment type="caution">
    <text evidence="8">The sequence shown here is derived from an EMBL/GenBank/DDBJ whole genome shotgun (WGS) entry which is preliminary data.</text>
</comment>
<feature type="transmembrane region" description="Helical" evidence="6">
    <location>
        <begin position="254"/>
        <end position="272"/>
    </location>
</feature>
<dbReference type="EMBL" id="PQXM01000134">
    <property type="protein sequence ID" value="TGO76823.1"/>
    <property type="molecule type" value="Genomic_DNA"/>
</dbReference>
<feature type="transmembrane region" description="Helical" evidence="6">
    <location>
        <begin position="426"/>
        <end position="449"/>
    </location>
</feature>
<keyword evidence="2 6" id="KW-0812">Transmembrane</keyword>
<feature type="coiled-coil region" evidence="5">
    <location>
        <begin position="502"/>
        <end position="529"/>
    </location>
</feature>
<evidence type="ECO:0000313" key="9">
    <source>
        <dbReference type="Proteomes" id="UP000297229"/>
    </source>
</evidence>
<dbReference type="STRING" id="278938.A0A4Z1K646"/>
<feature type="transmembrane region" description="Helical" evidence="6">
    <location>
        <begin position="70"/>
        <end position="87"/>
    </location>
</feature>
<dbReference type="GO" id="GO:0005886">
    <property type="term" value="C:plasma membrane"/>
    <property type="evidence" value="ECO:0007669"/>
    <property type="project" value="TreeGrafter"/>
</dbReference>
<dbReference type="Pfam" id="PF07690">
    <property type="entry name" value="MFS_1"/>
    <property type="match status" value="1"/>
</dbReference>
<evidence type="ECO:0000259" key="7">
    <source>
        <dbReference type="PROSITE" id="PS50850"/>
    </source>
</evidence>
<feature type="domain" description="Major facilitator superfamily (MFS) profile" evidence="7">
    <location>
        <begin position="29"/>
        <end position="455"/>
    </location>
</feature>
<evidence type="ECO:0000313" key="8">
    <source>
        <dbReference type="EMBL" id="TGO76823.1"/>
    </source>
</evidence>
<feature type="transmembrane region" description="Helical" evidence="6">
    <location>
        <begin position="393"/>
        <end position="414"/>
    </location>
</feature>
<feature type="transmembrane region" description="Helical" evidence="6">
    <location>
        <begin position="185"/>
        <end position="206"/>
    </location>
</feature>
<feature type="transmembrane region" description="Helical" evidence="6">
    <location>
        <begin position="335"/>
        <end position="354"/>
    </location>
</feature>
<dbReference type="InterPro" id="IPR020846">
    <property type="entry name" value="MFS_dom"/>
</dbReference>
<dbReference type="InterPro" id="IPR011701">
    <property type="entry name" value="MFS"/>
</dbReference>
<evidence type="ECO:0000256" key="3">
    <source>
        <dbReference type="ARBA" id="ARBA00022989"/>
    </source>
</evidence>
<gene>
    <name evidence="8" type="ORF">BELL_0135g00150</name>
</gene>
<protein>
    <recommendedName>
        <fullName evidence="7">Major facilitator superfamily (MFS) profile domain-containing protein</fullName>
    </recommendedName>
</protein>
<keyword evidence="3 6" id="KW-1133">Transmembrane helix</keyword>
<evidence type="ECO:0000256" key="1">
    <source>
        <dbReference type="ARBA" id="ARBA00004141"/>
    </source>
</evidence>
<dbReference type="Proteomes" id="UP000297229">
    <property type="component" value="Unassembled WGS sequence"/>
</dbReference>
<evidence type="ECO:0000256" key="5">
    <source>
        <dbReference type="SAM" id="Coils"/>
    </source>
</evidence>
<keyword evidence="5" id="KW-0175">Coiled coil</keyword>
<dbReference type="PROSITE" id="PS50850">
    <property type="entry name" value="MFS"/>
    <property type="match status" value="1"/>
</dbReference>
<feature type="transmembrane region" description="Helical" evidence="6">
    <location>
        <begin position="99"/>
        <end position="118"/>
    </location>
</feature>
<dbReference type="PANTHER" id="PTHR23502:SF74">
    <property type="entry name" value="MAJOR FACILITATOR SUPERFAMILY (MFS) PROFILE DOMAIN-CONTAINING PROTEIN"/>
    <property type="match status" value="1"/>
</dbReference>
<comment type="subcellular location">
    <subcellularLocation>
        <location evidence="1">Membrane</location>
        <topology evidence="1">Multi-pass membrane protein</topology>
    </subcellularLocation>
</comment>
<name>A0A4Z1K646_9HELO</name>
<keyword evidence="9" id="KW-1185">Reference proteome</keyword>
<proteinExistence type="predicted"/>
<reference evidence="8 9" key="1">
    <citation type="submission" date="2017-12" db="EMBL/GenBank/DDBJ databases">
        <title>Comparative genomics of Botrytis spp.</title>
        <authorList>
            <person name="Valero-Jimenez C.A."/>
            <person name="Tapia P."/>
            <person name="Veloso J."/>
            <person name="Silva-Moreno E."/>
            <person name="Staats M."/>
            <person name="Valdes J.H."/>
            <person name="Van Kan J.A.L."/>
        </authorList>
    </citation>
    <scope>NUCLEOTIDE SEQUENCE [LARGE SCALE GENOMIC DNA]</scope>
    <source>
        <strain evidence="8 9">Be9601</strain>
    </source>
</reference>
<sequence>MIVDGFQATSSIYDNSHSSLAHNWSPGKKLYVVSTGLFINFNTCLSAALPTGALETLTAAFNVTSQEQKALPVAVFLIGYIFGPLIFGPMGESYGRKICFLFSFGLYTIFTLACAVAPNWPLFLLFRFLVGVGASAPQYILGGMYSDIYPNLLHRGKAMMMAGLMNSFGPLIGPIIAGYTSTTNWHWMFWIALILATSNWPLLLFLPETFAPVIIHRLQKTQEHRLVQPTAGKNMKDLVTIAFTRPIKMFAEPLVLFSDLFLVYQYSIYYLYFEAYQIIFQGPYGMTLGQVALLLLPIGVGGIIAMFIFLWYDHFLSQSKLSGKEWAMREEYRRLPLACVGGPLYTISLFWLGWTARPSIHWSVPALSGIVFGIGIDLTFMALNNYITDAYDIYSASALASSVLSRNIAAALLVPLATYQMYDALGVAWACSLLGFVCLALSPIPFVFIKYGPVLRKRSKFCQAIERRESLTCRYTTQPPTSSQPTSAQPSFSLTQTIFILARESRERNEELEEQFKRYQSNEEHWNTSFTDASGSIVDSGTAASGLREVFQKAAIS</sequence>
<dbReference type="PANTHER" id="PTHR23502">
    <property type="entry name" value="MAJOR FACILITATOR SUPERFAMILY"/>
    <property type="match status" value="1"/>
</dbReference>
<evidence type="ECO:0000256" key="6">
    <source>
        <dbReference type="SAM" id="Phobius"/>
    </source>
</evidence>
<evidence type="ECO:0000256" key="2">
    <source>
        <dbReference type="ARBA" id="ARBA00022692"/>
    </source>
</evidence>
<keyword evidence="4 6" id="KW-0472">Membrane</keyword>
<dbReference type="CDD" id="cd17323">
    <property type="entry name" value="MFS_Tpo1_MDR_like"/>
    <property type="match status" value="1"/>
</dbReference>
<dbReference type="SUPFAM" id="SSF103473">
    <property type="entry name" value="MFS general substrate transporter"/>
    <property type="match status" value="1"/>
</dbReference>
<feature type="transmembrane region" description="Helical" evidence="6">
    <location>
        <begin position="292"/>
        <end position="314"/>
    </location>
</feature>
<feature type="transmembrane region" description="Helical" evidence="6">
    <location>
        <begin position="30"/>
        <end position="50"/>
    </location>
</feature>
<organism evidence="8 9">
    <name type="scientific">Botrytis elliptica</name>
    <dbReference type="NCBI Taxonomy" id="278938"/>
    <lineage>
        <taxon>Eukaryota</taxon>
        <taxon>Fungi</taxon>
        <taxon>Dikarya</taxon>
        <taxon>Ascomycota</taxon>
        <taxon>Pezizomycotina</taxon>
        <taxon>Leotiomycetes</taxon>
        <taxon>Helotiales</taxon>
        <taxon>Sclerotiniaceae</taxon>
        <taxon>Botrytis</taxon>
    </lineage>
</organism>
<evidence type="ECO:0000256" key="4">
    <source>
        <dbReference type="ARBA" id="ARBA00023136"/>
    </source>
</evidence>
<dbReference type="AlphaFoldDB" id="A0A4Z1K646"/>
<dbReference type="InterPro" id="IPR036259">
    <property type="entry name" value="MFS_trans_sf"/>
</dbReference>
<feature type="transmembrane region" description="Helical" evidence="6">
    <location>
        <begin position="158"/>
        <end position="179"/>
    </location>
</feature>
<accession>A0A4Z1K646</accession>
<feature type="transmembrane region" description="Helical" evidence="6">
    <location>
        <begin position="124"/>
        <end position="146"/>
    </location>
</feature>
<dbReference type="Gene3D" id="1.20.1250.20">
    <property type="entry name" value="MFS general substrate transporter like domains"/>
    <property type="match status" value="1"/>
</dbReference>
<dbReference type="GO" id="GO:0022857">
    <property type="term" value="F:transmembrane transporter activity"/>
    <property type="evidence" value="ECO:0007669"/>
    <property type="project" value="InterPro"/>
</dbReference>